<dbReference type="SUPFAM" id="SSF51126">
    <property type="entry name" value="Pectin lyase-like"/>
    <property type="match status" value="1"/>
</dbReference>
<accession>A0A5J4V9F3</accession>
<evidence type="ECO:0000256" key="1">
    <source>
        <dbReference type="SAM" id="Coils"/>
    </source>
</evidence>
<feature type="coiled-coil region" evidence="1">
    <location>
        <begin position="706"/>
        <end position="733"/>
    </location>
</feature>
<evidence type="ECO:0000256" key="2">
    <source>
        <dbReference type="SAM" id="Phobius"/>
    </source>
</evidence>
<name>A0A5J4V9F3_9EUKA</name>
<evidence type="ECO:0000313" key="4">
    <source>
        <dbReference type="Proteomes" id="UP000324800"/>
    </source>
</evidence>
<dbReference type="EMBL" id="SNRW01008707">
    <property type="protein sequence ID" value="KAA6379102.1"/>
    <property type="molecule type" value="Genomic_DNA"/>
</dbReference>
<proteinExistence type="predicted"/>
<reference evidence="3 4" key="1">
    <citation type="submission" date="2019-03" db="EMBL/GenBank/DDBJ databases">
        <title>Single cell metagenomics reveals metabolic interactions within the superorganism composed of flagellate Streblomastix strix and complex community of Bacteroidetes bacteria on its surface.</title>
        <authorList>
            <person name="Treitli S.C."/>
            <person name="Kolisko M."/>
            <person name="Husnik F."/>
            <person name="Keeling P."/>
            <person name="Hampl V."/>
        </authorList>
    </citation>
    <scope>NUCLEOTIDE SEQUENCE [LARGE SCALE GENOMIC DNA]</scope>
    <source>
        <strain evidence="3">ST1C</strain>
    </source>
</reference>
<organism evidence="3 4">
    <name type="scientific">Streblomastix strix</name>
    <dbReference type="NCBI Taxonomy" id="222440"/>
    <lineage>
        <taxon>Eukaryota</taxon>
        <taxon>Metamonada</taxon>
        <taxon>Preaxostyla</taxon>
        <taxon>Oxymonadida</taxon>
        <taxon>Streblomastigidae</taxon>
        <taxon>Streblomastix</taxon>
    </lineage>
</organism>
<feature type="transmembrane region" description="Helical" evidence="2">
    <location>
        <begin position="207"/>
        <end position="225"/>
    </location>
</feature>
<gene>
    <name evidence="3" type="ORF">EZS28_025370</name>
</gene>
<evidence type="ECO:0000313" key="3">
    <source>
        <dbReference type="EMBL" id="KAA6379102.1"/>
    </source>
</evidence>
<sequence length="986" mass="110387">MPKITVSVMIIIIHFIFCANCHVALYVNRAYNPVETAEVLKPQRQTAQQKGSQLLTFFSYSNVTVIENMNFTVYSNADNENSPNFEIHQEFDSQPLEHVTIQESSIQYEEVQFIGHDYQKDTPQILENDSNTLTQHDNTLSGELGKPVLLKFVNEVNIAMCNSSIINFIRIIFVAVQTRAIMTAFLPRKIVNLKFKSLQQKNNSNKLVILLLIIAYHSIFEVTAVSHNISNTDFDGKSQNIVVDQPTDEFKVINCKFRKCGQVGTGYGGALNIKLSNKGKCWILNSTFTNCSTYYGGAIYAYVRSGGELTINGLCSFTDCHSQIYGSALYAIIDGQNCKLLLEDGLKFEKCTGNLHGGGIYLEIGYPGNAIINKVSFIDCEESQYGGGMHIYDISPESQKLNGTLFQRCNANTGGGLYIGLGNEEANIELISITFIGCHATSGGGGLYIYLYNGGQVSLQGQCLFQDCSSYYGGGMLINAQQYLFEINNAQFKNCSCPYQGGGLHASIESGGKLIIDSCQFIQCNGGNGGGIYINIDFSTQSSFIIKDTIFQECRAQNNNSQKYSQSGFGGGLFLGALGDYDPNSKLIDLHGMKIYNNTADKYGQSLYVAMTKVVEWCQYGILGEYVKGNYSDRYSNENDLEGIPMNLSTFNSSSLQTIEQQQKPLEHWWMFGILQSAQVVVNVSNPDGKLIFHIEGQRMIQGYLNVKIIELRDKTQEEIDQEQKQFKSNLKQNNLNFTKENSSVKDGSSAPISIEGEIESNQKATFGMNEYKWLNYKEKVYGVLISNDRNRFTGKDGIDIQDDSNVAVPLEVIIDEEDVDDVLGILQSAYVIVNVSNPDGKLIFHIGGQRMIQGYLNVKIFELRDKTQEELDQEYKEIKYKHNKNNLKSLKRNSLQSQISPKHQTINQQQISISTNLKIKQKLLLDQTNEIIYPPEDGSSAPISIEGEIESDQKATFGMNEYKWLNYKEKVYGVLISNDRNRFTG</sequence>
<keyword evidence="2" id="KW-0472">Membrane</keyword>
<dbReference type="InterPro" id="IPR011050">
    <property type="entry name" value="Pectin_lyase_fold/virulence"/>
</dbReference>
<protein>
    <submittedName>
        <fullName evidence="3">Uncharacterized protein</fullName>
    </submittedName>
</protein>
<feature type="non-terminal residue" evidence="3">
    <location>
        <position position="986"/>
    </location>
</feature>
<keyword evidence="2" id="KW-0812">Transmembrane</keyword>
<dbReference type="Proteomes" id="UP000324800">
    <property type="component" value="Unassembled WGS sequence"/>
</dbReference>
<dbReference type="AlphaFoldDB" id="A0A5J4V9F3"/>
<comment type="caution">
    <text evidence="3">The sequence shown here is derived from an EMBL/GenBank/DDBJ whole genome shotgun (WGS) entry which is preliminary data.</text>
</comment>
<keyword evidence="2" id="KW-1133">Transmembrane helix</keyword>
<keyword evidence="1" id="KW-0175">Coiled coil</keyword>
<feature type="transmembrane region" description="Helical" evidence="2">
    <location>
        <begin position="7"/>
        <end position="27"/>
    </location>
</feature>